<feature type="transmembrane region" description="Helical" evidence="1">
    <location>
        <begin position="12"/>
        <end position="34"/>
    </location>
</feature>
<dbReference type="HOGENOM" id="CLU_114957_0_0_5"/>
<dbReference type="EMBL" id="AAMS01000002">
    <property type="protein sequence ID" value="EAQ07465.1"/>
    <property type="molecule type" value="Genomic_DNA"/>
</dbReference>
<evidence type="ECO:0008006" key="4">
    <source>
        <dbReference type="Google" id="ProtNLM"/>
    </source>
</evidence>
<sequence>MVGGDNLYSQWVGWAKILLPLCGLALLSMLFLFARGPNDGTKIPLAQVIDLARDEKLSAPEFSGLTDTGAVVVISARSARPLPDRPDTATIDTLRMQMDNPGGSTLYVTGVTGEIDGRARIARFSGLVRLQTSTGYTMETGGLTVTLDTGTAISDGSLEIRAPMGNLTAGQVTFQFDTSNTGHQMLFTDGVRLIYTPQG</sequence>
<gene>
    <name evidence="2" type="ORF">SKA53_11548</name>
</gene>
<organism evidence="2 3">
    <name type="scientific">Yoonia vestfoldensis SKA53</name>
    <dbReference type="NCBI Taxonomy" id="314232"/>
    <lineage>
        <taxon>Bacteria</taxon>
        <taxon>Pseudomonadati</taxon>
        <taxon>Pseudomonadota</taxon>
        <taxon>Alphaproteobacteria</taxon>
        <taxon>Rhodobacterales</taxon>
        <taxon>Paracoccaceae</taxon>
        <taxon>Yoonia</taxon>
    </lineage>
</organism>
<keyword evidence="1" id="KW-0812">Transmembrane</keyword>
<proteinExistence type="predicted"/>
<comment type="caution">
    <text evidence="2">The sequence shown here is derived from an EMBL/GenBank/DDBJ whole genome shotgun (WGS) entry which is preliminary data.</text>
</comment>
<evidence type="ECO:0000256" key="1">
    <source>
        <dbReference type="SAM" id="Phobius"/>
    </source>
</evidence>
<dbReference type="AlphaFoldDB" id="A3V284"/>
<dbReference type="OrthoDB" id="7871110at2"/>
<dbReference type="eggNOG" id="COG5375">
    <property type="taxonomic scope" value="Bacteria"/>
</dbReference>
<evidence type="ECO:0000313" key="2">
    <source>
        <dbReference type="EMBL" id="EAQ07465.1"/>
    </source>
</evidence>
<dbReference type="Proteomes" id="UP000004507">
    <property type="component" value="Unassembled WGS sequence"/>
</dbReference>
<keyword evidence="3" id="KW-1185">Reference proteome</keyword>
<reference evidence="2 3" key="1">
    <citation type="submission" date="2006-01" db="EMBL/GenBank/DDBJ databases">
        <authorList>
            <person name="Hagstrom A."/>
            <person name="Ferriera S."/>
            <person name="Johnson J."/>
            <person name="Kravitz S."/>
            <person name="Halpern A."/>
            <person name="Remington K."/>
            <person name="Beeson K."/>
            <person name="Tran B."/>
            <person name="Rogers Y.-H."/>
            <person name="Friedman R."/>
            <person name="Venter J.C."/>
        </authorList>
    </citation>
    <scope>NUCLEOTIDE SEQUENCE [LARGE SCALE GENOMIC DNA]</scope>
    <source>
        <strain evidence="2 3">SKA53</strain>
    </source>
</reference>
<protein>
    <recommendedName>
        <fullName evidence="4">Lipopolysaccharide export system protein LptC</fullName>
    </recommendedName>
</protein>
<name>A3V284_9RHOB</name>
<dbReference type="STRING" id="314232.SKA53_11548"/>
<accession>A3V284</accession>
<keyword evidence="1" id="KW-1133">Transmembrane helix</keyword>
<evidence type="ECO:0000313" key="3">
    <source>
        <dbReference type="Proteomes" id="UP000004507"/>
    </source>
</evidence>
<keyword evidence="1" id="KW-0472">Membrane</keyword>
<dbReference type="Gene3D" id="2.60.450.10">
    <property type="entry name" value="Lipopolysaccharide (LPS) transport protein A like domain"/>
    <property type="match status" value="1"/>
</dbReference>
<dbReference type="RefSeq" id="WP_007206251.1">
    <property type="nucleotide sequence ID" value="NZ_CH672414.1"/>
</dbReference>